<dbReference type="Gene3D" id="1.20.120.450">
    <property type="entry name" value="dinb family like domain"/>
    <property type="match status" value="1"/>
</dbReference>
<evidence type="ECO:0000259" key="2">
    <source>
        <dbReference type="Pfam" id="PF02036"/>
    </source>
</evidence>
<dbReference type="SUPFAM" id="SSF55718">
    <property type="entry name" value="SCP-like"/>
    <property type="match status" value="1"/>
</dbReference>
<dbReference type="SUPFAM" id="SSF109854">
    <property type="entry name" value="DinB/YfiT-like putative metalloenzymes"/>
    <property type="match status" value="1"/>
</dbReference>
<dbReference type="Pfam" id="PF02036">
    <property type="entry name" value="SCP2"/>
    <property type="match status" value="1"/>
</dbReference>
<sequence>MESVKGQGDGGTWPTGLAEAIRATAADIAATLRGASDTGAPVPGSRWTVGEAAAHLAQANELMAHLADGKERGYGDGTPRGLAEANQHALAAFAERRAEPLAAMIVEQAEAFLQSAARPAPPASSAPPAPPAPPAPHTSPARPASHGELKTPMGPMSLEVLGSYLLTHMLGHGYDLARALGSPHMLNRARVELTLPFLITAMPRVLDTTVAAGLTARYAIHLRGGACFGATFTDGAVTVTPRPPSRPDCTILTEPVAFLLMALGRLGPWSAVARGRVLTWGRKPWLAPRFPTLFSPP</sequence>
<dbReference type="EMBL" id="JANIAA010000001">
    <property type="protein sequence ID" value="MCQ8187210.1"/>
    <property type="molecule type" value="Genomic_DNA"/>
</dbReference>
<feature type="domain" description="SCP2" evidence="2">
    <location>
        <begin position="212"/>
        <end position="277"/>
    </location>
</feature>
<comment type="caution">
    <text evidence="3">The sequence shown here is derived from an EMBL/GenBank/DDBJ whole genome shotgun (WGS) entry which is preliminary data.</text>
</comment>
<evidence type="ECO:0000313" key="4">
    <source>
        <dbReference type="Proteomes" id="UP001204746"/>
    </source>
</evidence>
<gene>
    <name evidence="3" type="ORF">NP777_02865</name>
</gene>
<dbReference type="InterPro" id="IPR036527">
    <property type="entry name" value="SCP2_sterol-bd_dom_sf"/>
</dbReference>
<proteinExistence type="predicted"/>
<reference evidence="3 4" key="1">
    <citation type="submission" date="2022-07" db="EMBL/GenBank/DDBJ databases">
        <authorList>
            <person name="Phongsopitanun W."/>
            <person name="Tanasupawat S."/>
        </authorList>
    </citation>
    <scope>NUCLEOTIDE SEQUENCE [LARGE SCALE GENOMIC DNA]</scope>
    <source>
        <strain evidence="3 4">RCU-064</strain>
    </source>
</reference>
<feature type="region of interest" description="Disordered" evidence="1">
    <location>
        <begin position="116"/>
        <end position="153"/>
    </location>
</feature>
<dbReference type="NCBIfam" id="TIGR03083">
    <property type="entry name" value="maleylpyruvate isomerase family mycothiol-dependent enzyme"/>
    <property type="match status" value="1"/>
</dbReference>
<evidence type="ECO:0000256" key="1">
    <source>
        <dbReference type="SAM" id="MobiDB-lite"/>
    </source>
</evidence>
<organism evidence="3 4">
    <name type="scientific">Streptomyces rugosispiralis</name>
    <dbReference type="NCBI Taxonomy" id="2967341"/>
    <lineage>
        <taxon>Bacteria</taxon>
        <taxon>Bacillati</taxon>
        <taxon>Actinomycetota</taxon>
        <taxon>Actinomycetes</taxon>
        <taxon>Kitasatosporales</taxon>
        <taxon>Streptomycetaceae</taxon>
        <taxon>Streptomyces</taxon>
    </lineage>
</organism>
<keyword evidence="4" id="KW-1185">Reference proteome</keyword>
<evidence type="ECO:0000313" key="3">
    <source>
        <dbReference type="EMBL" id="MCQ8187210.1"/>
    </source>
</evidence>
<dbReference type="InterPro" id="IPR017517">
    <property type="entry name" value="Maleyloyr_isom"/>
</dbReference>
<dbReference type="Proteomes" id="UP001204746">
    <property type="component" value="Unassembled WGS sequence"/>
</dbReference>
<accession>A0ABT1UPZ8</accession>
<name>A0ABT1UPZ8_9ACTN</name>
<keyword evidence="3" id="KW-0413">Isomerase</keyword>
<dbReference type="RefSeq" id="WP_256648391.1">
    <property type="nucleotide sequence ID" value="NZ_JANIAA010000001.1"/>
</dbReference>
<dbReference type="GO" id="GO:0016853">
    <property type="term" value="F:isomerase activity"/>
    <property type="evidence" value="ECO:0007669"/>
    <property type="project" value="UniProtKB-KW"/>
</dbReference>
<dbReference type="InterPro" id="IPR034660">
    <property type="entry name" value="DinB/YfiT-like"/>
</dbReference>
<protein>
    <submittedName>
        <fullName evidence="3">Maleylpyruvate isomerase family mycothiol-dependent enzyme</fullName>
    </submittedName>
</protein>
<feature type="compositionally biased region" description="Pro residues" evidence="1">
    <location>
        <begin position="119"/>
        <end position="137"/>
    </location>
</feature>
<dbReference type="InterPro" id="IPR003033">
    <property type="entry name" value="SCP2_sterol-bd_dom"/>
</dbReference>